<feature type="domain" description="FAD-dependent urate hydroxylase HpyO/Asp monooxygenase CreE-like FAD/NAD(P)-binding" evidence="1">
    <location>
        <begin position="7"/>
        <end position="176"/>
    </location>
</feature>
<evidence type="ECO:0000313" key="2">
    <source>
        <dbReference type="EMBL" id="EWH13683.1"/>
    </source>
</evidence>
<dbReference type="RefSeq" id="WP_034644892.1">
    <property type="nucleotide sequence ID" value="NZ_ARZX01000008.1"/>
</dbReference>
<accession>A0ABN0RPC4</accession>
<sequence length="576" mass="64348">MVKKKLAIVGVGPRGLYAAENFITQLSLTEDQTTLELLLFDETGDFGNGQVYSTAQVKSNWINITERILTLPKRDEVVYNGTIIPGFSSYHHWANLNFDKIGSSEPDIYPPRAKIGAYLKERFTSLITPLLLNKTATLYNQNVKSIEVLANNKVRLTTENQNFTDLDEVLLTIGHQSTKLSEQLIKWNSYFKNNSNVHLFLDPYPVKNYIDVANTQRKANIGVRGFGLAMLDVMRGVLAKQGTFKITDKHTQKCQFTANKNANTVIVPFSLDGLPPVPKPLNKVIDDLYKPSKEQFSNLEKEIGDKTAQSNAKGVDFLVSAIVPIVASIYTSLPHTLGNENYTFKQVEEAAFKWITNQNYKHSLILPTETPIVSLINSYVDMATATSAISLDFCVGQVWRHCQPSIYKQLSYNNFSNEVFANIIALDEQIKRYSYGPPVESIQQMLALVDAQILNLEYVNNPEIELSENGWIIKSKNKNIVANIMINSVLDAPDITAVKSDLVKSLLYNESIKIVSDNLGVQTTKDGYLIEKDTENKLPLALLGRLAKGTVIGVDAILECFGDRPAEWAKAAVNRK</sequence>
<proteinExistence type="predicted"/>
<comment type="caution">
    <text evidence="2">The sequence shown here is derived from an EMBL/GenBank/DDBJ whole genome shotgun (WGS) entry which is preliminary data.</text>
</comment>
<dbReference type="PANTHER" id="PTHR40254:SF1">
    <property type="entry name" value="BLR0577 PROTEIN"/>
    <property type="match status" value="1"/>
</dbReference>
<organism evidence="2 3">
    <name type="scientific">Cellulophaga geojensis KL-A</name>
    <dbReference type="NCBI Taxonomy" id="1328323"/>
    <lineage>
        <taxon>Bacteria</taxon>
        <taxon>Pseudomonadati</taxon>
        <taxon>Bacteroidota</taxon>
        <taxon>Flavobacteriia</taxon>
        <taxon>Flavobacteriales</taxon>
        <taxon>Flavobacteriaceae</taxon>
        <taxon>Cellulophaga</taxon>
    </lineage>
</organism>
<name>A0ABN0RPC4_9FLAO</name>
<evidence type="ECO:0000313" key="3">
    <source>
        <dbReference type="Proteomes" id="UP000019275"/>
    </source>
</evidence>
<gene>
    <name evidence="2" type="ORF">KLA_07786</name>
</gene>
<evidence type="ECO:0000259" key="1">
    <source>
        <dbReference type="Pfam" id="PF13454"/>
    </source>
</evidence>
<reference evidence="2 3" key="1">
    <citation type="journal article" date="2014" name="Genome Announc.">
        <title>Draft Genome Sequence of the Carrageenan-Degrading Bacterium Cellulophaga sp. Strain KL-A, Isolated from Decaying Marine Algae.</title>
        <authorList>
            <person name="Shan D."/>
            <person name="Ying J."/>
            <person name="Li X."/>
            <person name="Gao Z."/>
            <person name="Wei G."/>
            <person name="Shao Z."/>
        </authorList>
    </citation>
    <scope>NUCLEOTIDE SEQUENCE [LARGE SCALE GENOMIC DNA]</scope>
    <source>
        <strain evidence="2 3">KL-A</strain>
    </source>
</reference>
<dbReference type="SUPFAM" id="SSF51905">
    <property type="entry name" value="FAD/NAD(P)-binding domain"/>
    <property type="match status" value="1"/>
</dbReference>
<protein>
    <recommendedName>
        <fullName evidence="1">FAD-dependent urate hydroxylase HpyO/Asp monooxygenase CreE-like FAD/NAD(P)-binding domain-containing protein</fullName>
    </recommendedName>
</protein>
<dbReference type="InterPro" id="IPR036188">
    <property type="entry name" value="FAD/NAD-bd_sf"/>
</dbReference>
<dbReference type="InterPro" id="IPR038732">
    <property type="entry name" value="HpyO/CreE_NAD-binding"/>
</dbReference>
<dbReference type="PANTHER" id="PTHR40254">
    <property type="entry name" value="BLR0577 PROTEIN"/>
    <property type="match status" value="1"/>
</dbReference>
<dbReference type="EMBL" id="ARZX01000008">
    <property type="protein sequence ID" value="EWH13683.1"/>
    <property type="molecule type" value="Genomic_DNA"/>
</dbReference>
<dbReference type="Proteomes" id="UP000019275">
    <property type="component" value="Unassembled WGS sequence"/>
</dbReference>
<dbReference type="Pfam" id="PF13454">
    <property type="entry name" value="NAD_binding_9"/>
    <property type="match status" value="1"/>
</dbReference>
<dbReference type="InterPro" id="IPR052189">
    <property type="entry name" value="L-asp_N-monooxygenase_NS-form"/>
</dbReference>
<keyword evidence="3" id="KW-1185">Reference proteome</keyword>